<comment type="similarity">
    <text evidence="4 10">Belongs to the FPP/GGPP synthase family.</text>
</comment>
<keyword evidence="6 10" id="KW-0808">Transferase</keyword>
<evidence type="ECO:0000256" key="4">
    <source>
        <dbReference type="ARBA" id="ARBA00006706"/>
    </source>
</evidence>
<comment type="cofactor">
    <cofactor evidence="1">
        <name>Mg(2+)</name>
        <dbReference type="ChEBI" id="CHEBI:18420"/>
    </cofactor>
</comment>
<dbReference type="PANTHER" id="PTHR11525:SF0">
    <property type="entry name" value="FARNESYL PYROPHOSPHATE SYNTHASE"/>
    <property type="match status" value="1"/>
</dbReference>
<dbReference type="CDD" id="cd00685">
    <property type="entry name" value="Trans_IPPS_HT"/>
    <property type="match status" value="1"/>
</dbReference>
<dbReference type="eggNOG" id="KOG0711">
    <property type="taxonomic scope" value="Eukaryota"/>
</dbReference>
<evidence type="ECO:0000256" key="6">
    <source>
        <dbReference type="ARBA" id="ARBA00022679"/>
    </source>
</evidence>
<dbReference type="Pfam" id="PF00348">
    <property type="entry name" value="polyprenyl_synt"/>
    <property type="match status" value="1"/>
</dbReference>
<dbReference type="GO" id="GO:0004337">
    <property type="term" value="F:(2E,6E)-farnesyl diphosphate synthase activity"/>
    <property type="evidence" value="ECO:0007669"/>
    <property type="project" value="TreeGrafter"/>
</dbReference>
<evidence type="ECO:0000256" key="7">
    <source>
        <dbReference type="ARBA" id="ARBA00022723"/>
    </source>
</evidence>
<dbReference type="RefSeq" id="XP_016609156.1">
    <property type="nucleotide sequence ID" value="XM_016752452.1"/>
</dbReference>
<accession>A0A0L0HJ47</accession>
<comment type="pathway">
    <text evidence="3">Isoprenoid biosynthesis; farnesyl diphosphate biosynthesis; farnesyl diphosphate from geranyl diphosphate and isopentenyl diphosphate: step 1/1.</text>
</comment>
<evidence type="ECO:0000313" key="12">
    <source>
        <dbReference type="Proteomes" id="UP000053201"/>
    </source>
</evidence>
<protein>
    <recommendedName>
        <fullName evidence="13">Farnesyl pyrophosphate synthase</fullName>
    </recommendedName>
</protein>
<dbReference type="InterPro" id="IPR033749">
    <property type="entry name" value="Polyprenyl_synt_CS"/>
</dbReference>
<keyword evidence="7" id="KW-0479">Metal-binding</keyword>
<dbReference type="GO" id="GO:0004161">
    <property type="term" value="F:dimethylallyltranstransferase activity"/>
    <property type="evidence" value="ECO:0007669"/>
    <property type="project" value="TreeGrafter"/>
</dbReference>
<evidence type="ECO:0000256" key="2">
    <source>
        <dbReference type="ARBA" id="ARBA00004932"/>
    </source>
</evidence>
<keyword evidence="8" id="KW-0460">Magnesium</keyword>
<dbReference type="GO" id="GO:0005737">
    <property type="term" value="C:cytoplasm"/>
    <property type="evidence" value="ECO:0007669"/>
    <property type="project" value="TreeGrafter"/>
</dbReference>
<proteinExistence type="inferred from homology"/>
<evidence type="ECO:0000256" key="3">
    <source>
        <dbReference type="ARBA" id="ARBA00005035"/>
    </source>
</evidence>
<dbReference type="OMA" id="CSWVVNQ"/>
<evidence type="ECO:0008006" key="13">
    <source>
        <dbReference type="Google" id="ProtNLM"/>
    </source>
</evidence>
<dbReference type="FunCoup" id="A0A0L0HJ47">
    <property type="interactions" value="491"/>
</dbReference>
<evidence type="ECO:0000256" key="1">
    <source>
        <dbReference type="ARBA" id="ARBA00001946"/>
    </source>
</evidence>
<dbReference type="AlphaFoldDB" id="A0A0L0HJ47"/>
<evidence type="ECO:0000256" key="5">
    <source>
        <dbReference type="ARBA" id="ARBA00022516"/>
    </source>
</evidence>
<dbReference type="GO" id="GO:0046872">
    <property type="term" value="F:metal ion binding"/>
    <property type="evidence" value="ECO:0007669"/>
    <property type="project" value="UniProtKB-KW"/>
</dbReference>
<dbReference type="SFLD" id="SFLDG01017">
    <property type="entry name" value="Polyprenyl_Transferase_Like"/>
    <property type="match status" value="1"/>
</dbReference>
<dbReference type="Proteomes" id="UP000053201">
    <property type="component" value="Unassembled WGS sequence"/>
</dbReference>
<dbReference type="PROSITE" id="PS00723">
    <property type="entry name" value="POLYPRENYL_SYNTHASE_1"/>
    <property type="match status" value="1"/>
</dbReference>
<keyword evidence="12" id="KW-1185">Reference proteome</keyword>
<gene>
    <name evidence="11" type="ORF">SPPG_04207</name>
</gene>
<dbReference type="InParanoid" id="A0A0L0HJ47"/>
<dbReference type="SUPFAM" id="SSF48576">
    <property type="entry name" value="Terpenoid synthases"/>
    <property type="match status" value="1"/>
</dbReference>
<dbReference type="SFLD" id="SFLDS00005">
    <property type="entry name" value="Isoprenoid_Synthase_Type_I"/>
    <property type="match status" value="1"/>
</dbReference>
<dbReference type="GeneID" id="27687670"/>
<dbReference type="PANTHER" id="PTHR11525">
    <property type="entry name" value="FARNESYL-PYROPHOSPHATE SYNTHETASE"/>
    <property type="match status" value="1"/>
</dbReference>
<dbReference type="VEuPathDB" id="FungiDB:SPPG_04207"/>
<evidence type="ECO:0000256" key="10">
    <source>
        <dbReference type="RuleBase" id="RU004466"/>
    </source>
</evidence>
<evidence type="ECO:0000256" key="8">
    <source>
        <dbReference type="ARBA" id="ARBA00022842"/>
    </source>
</evidence>
<dbReference type="STRING" id="645134.A0A0L0HJ47"/>
<dbReference type="InterPro" id="IPR039702">
    <property type="entry name" value="FPS1-like"/>
</dbReference>
<organism evidence="11 12">
    <name type="scientific">Spizellomyces punctatus (strain DAOM BR117)</name>
    <dbReference type="NCBI Taxonomy" id="645134"/>
    <lineage>
        <taxon>Eukaryota</taxon>
        <taxon>Fungi</taxon>
        <taxon>Fungi incertae sedis</taxon>
        <taxon>Chytridiomycota</taxon>
        <taxon>Chytridiomycota incertae sedis</taxon>
        <taxon>Chytridiomycetes</taxon>
        <taxon>Spizellomycetales</taxon>
        <taxon>Spizellomycetaceae</taxon>
        <taxon>Spizellomyces</taxon>
    </lineage>
</organism>
<keyword evidence="9" id="KW-0443">Lipid metabolism</keyword>
<evidence type="ECO:0000256" key="9">
    <source>
        <dbReference type="ARBA" id="ARBA00023098"/>
    </source>
</evidence>
<comment type="pathway">
    <text evidence="2">Isoprenoid biosynthesis; geranyl diphosphate biosynthesis; geranyl diphosphate from dimethylallyl diphosphate and isopentenyl diphosphate: step 1/1.</text>
</comment>
<name>A0A0L0HJ47_SPIPD</name>
<dbReference type="EMBL" id="KQ257455">
    <property type="protein sequence ID" value="KND01117.1"/>
    <property type="molecule type" value="Genomic_DNA"/>
</dbReference>
<dbReference type="OrthoDB" id="10257492at2759"/>
<evidence type="ECO:0000313" key="11">
    <source>
        <dbReference type="EMBL" id="KND01117.1"/>
    </source>
</evidence>
<dbReference type="PROSITE" id="PS00444">
    <property type="entry name" value="POLYPRENYL_SYNTHASE_2"/>
    <property type="match status" value="1"/>
</dbReference>
<dbReference type="InterPro" id="IPR000092">
    <property type="entry name" value="Polyprenyl_synt"/>
</dbReference>
<dbReference type="FunFam" id="1.10.600.10:FF:000006">
    <property type="entry name" value="Farnesyl pyrophosphate synthase"/>
    <property type="match status" value="1"/>
</dbReference>
<reference evidence="11 12" key="1">
    <citation type="submission" date="2009-08" db="EMBL/GenBank/DDBJ databases">
        <title>The Genome Sequence of Spizellomyces punctatus strain DAOM BR117.</title>
        <authorList>
            <consortium name="The Broad Institute Genome Sequencing Platform"/>
            <person name="Russ C."/>
            <person name="Cuomo C."/>
            <person name="Shea T."/>
            <person name="Young S.K."/>
            <person name="Zeng Q."/>
            <person name="Koehrsen M."/>
            <person name="Haas B."/>
            <person name="Borodovsky M."/>
            <person name="Guigo R."/>
            <person name="Alvarado L."/>
            <person name="Berlin A."/>
            <person name="Bochicchio J."/>
            <person name="Borenstein D."/>
            <person name="Chapman S."/>
            <person name="Chen Z."/>
            <person name="Engels R."/>
            <person name="Freedman E."/>
            <person name="Gellesch M."/>
            <person name="Goldberg J."/>
            <person name="Griggs A."/>
            <person name="Gujja S."/>
            <person name="Heiman D."/>
            <person name="Hepburn T."/>
            <person name="Howarth C."/>
            <person name="Jen D."/>
            <person name="Larson L."/>
            <person name="Lewis B."/>
            <person name="Mehta T."/>
            <person name="Park D."/>
            <person name="Pearson M."/>
            <person name="Roberts A."/>
            <person name="Saif S."/>
            <person name="Shenoy N."/>
            <person name="Sisk P."/>
            <person name="Stolte C."/>
            <person name="Sykes S."/>
            <person name="Thomson T."/>
            <person name="Walk T."/>
            <person name="White J."/>
            <person name="Yandava C."/>
            <person name="Burger G."/>
            <person name="Gray M.W."/>
            <person name="Holland P.W.H."/>
            <person name="King N."/>
            <person name="Lang F.B.F."/>
            <person name="Roger A.J."/>
            <person name="Ruiz-Trillo I."/>
            <person name="Lander E."/>
            <person name="Nusbaum C."/>
        </authorList>
    </citation>
    <scope>NUCLEOTIDE SEQUENCE [LARGE SCALE GENOMIC DNA]</scope>
    <source>
        <strain evidence="11 12">DAOM BR117</strain>
    </source>
</reference>
<keyword evidence="5" id="KW-0444">Lipid biosynthesis</keyword>
<sequence>MGRLLVYFGARGWSFSRSRIVRSPSQRSFHFLPRSSSACQGFKMMSTAAIPAVTEKTSQSTKAANGAALTKENEKAAFESVFDVLVEDVVKELDVYRVPPEGKEHIRKMLNYTVAGGKMNRGLTVPSALRSLLKRDLTSDELLKAQVLGWCIEWLQAFFLISDDIMDASVTRRGQPCWYRQESVGMIAINDAFICESVIYRFLKKYFRTAPYYLDLIELFHEVTYQTELGQMMDLLTAPEGDVDLNRFSITKHAYIVEYKTAYYSFYLPIALAMRMASITDEAAYEQAKAVLLPLGEYFQVQDDYLDCYGSPEVIGKIGTDIEDNKCGWLIVQALDRANPEQRKLLEENYGRKSPESVQVVKSVYKDLRIADIYHQYEEESYERITALINKVDERLLPRDMFVAFMNRIYKRKA</sequence>
<dbReference type="InterPro" id="IPR008949">
    <property type="entry name" value="Isoprenoid_synthase_dom_sf"/>
</dbReference>
<dbReference type="Gene3D" id="1.10.600.10">
    <property type="entry name" value="Farnesyl Diphosphate Synthase"/>
    <property type="match status" value="1"/>
</dbReference>
<dbReference type="GO" id="GO:0045337">
    <property type="term" value="P:farnesyl diphosphate biosynthetic process"/>
    <property type="evidence" value="ECO:0007669"/>
    <property type="project" value="TreeGrafter"/>
</dbReference>